<keyword evidence="11 13" id="KW-0739">Sodium transport</keyword>
<dbReference type="GO" id="GO:0016020">
    <property type="term" value="C:membrane"/>
    <property type="evidence" value="ECO:0007669"/>
    <property type="project" value="UniProtKB-SubCell"/>
</dbReference>
<accession>A0A2A6C8J0</accession>
<dbReference type="PRINTS" id="PR01078">
    <property type="entry name" value="AMINACHANNEL"/>
</dbReference>
<comment type="subcellular location">
    <subcellularLocation>
        <location evidence="1">Membrane</location>
        <topology evidence="1">Multi-pass membrane protein</topology>
    </subcellularLocation>
</comment>
<dbReference type="PANTHER" id="PTHR11690">
    <property type="entry name" value="AMILORIDE-SENSITIVE SODIUM CHANNEL-RELATED"/>
    <property type="match status" value="1"/>
</dbReference>
<evidence type="ECO:0000256" key="4">
    <source>
        <dbReference type="ARBA" id="ARBA00022461"/>
    </source>
</evidence>
<evidence type="ECO:0000256" key="9">
    <source>
        <dbReference type="ARBA" id="ARBA00023136"/>
    </source>
</evidence>
<keyword evidence="3 13" id="KW-0813">Transport</keyword>
<dbReference type="AlphaFoldDB" id="A0A2A6C8J0"/>
<keyword evidence="6" id="KW-1133">Transmembrane helix</keyword>
<keyword evidence="9" id="KW-0472">Membrane</keyword>
<evidence type="ECO:0000256" key="12">
    <source>
        <dbReference type="ARBA" id="ARBA00023303"/>
    </source>
</evidence>
<gene>
    <name evidence="14" type="primary">WBGene00107773</name>
</gene>
<keyword evidence="8 13" id="KW-0406">Ion transport</keyword>
<comment type="similarity">
    <text evidence="2 13">Belongs to the amiloride-sensitive sodium channel (TC 1.A.6) family.</text>
</comment>
<evidence type="ECO:0000313" key="15">
    <source>
        <dbReference type="Proteomes" id="UP000005239"/>
    </source>
</evidence>
<dbReference type="OrthoDB" id="6021021at2759"/>
<keyword evidence="5 13" id="KW-0812">Transmembrane</keyword>
<dbReference type="EnsemblMetazoa" id="PPA18219.1">
    <property type="protein sequence ID" value="PPA18219.1"/>
    <property type="gene ID" value="WBGene00107773"/>
</dbReference>
<dbReference type="GO" id="GO:0005272">
    <property type="term" value="F:sodium channel activity"/>
    <property type="evidence" value="ECO:0007669"/>
    <property type="project" value="UniProtKB-KW"/>
</dbReference>
<organism evidence="14 15">
    <name type="scientific">Pristionchus pacificus</name>
    <name type="common">Parasitic nematode worm</name>
    <dbReference type="NCBI Taxonomy" id="54126"/>
    <lineage>
        <taxon>Eukaryota</taxon>
        <taxon>Metazoa</taxon>
        <taxon>Ecdysozoa</taxon>
        <taxon>Nematoda</taxon>
        <taxon>Chromadorea</taxon>
        <taxon>Rhabditida</taxon>
        <taxon>Rhabditina</taxon>
        <taxon>Diplogasteromorpha</taxon>
        <taxon>Diplogasteroidea</taxon>
        <taxon>Neodiplogasteridae</taxon>
        <taxon>Pristionchus</taxon>
    </lineage>
</organism>
<evidence type="ECO:0000256" key="2">
    <source>
        <dbReference type="ARBA" id="ARBA00007193"/>
    </source>
</evidence>
<dbReference type="Proteomes" id="UP000005239">
    <property type="component" value="Unassembled WGS sequence"/>
</dbReference>
<evidence type="ECO:0000256" key="7">
    <source>
        <dbReference type="ARBA" id="ARBA00023053"/>
    </source>
</evidence>
<dbReference type="PANTHER" id="PTHR11690:SF269">
    <property type="entry name" value="DEGENERIN-LIKE PROTEIN ASIC-2"/>
    <property type="match status" value="1"/>
</dbReference>
<evidence type="ECO:0000256" key="13">
    <source>
        <dbReference type="RuleBase" id="RU000679"/>
    </source>
</evidence>
<accession>A0A8R1UEA3</accession>
<keyword evidence="10" id="KW-0325">Glycoprotein</keyword>
<sequence length="91" mass="10449">MSRYRRNGLVLRVYFDSLTITKFSQEADYPLVALLSDISGHAGLWLGFSVITLVEIVLLLAFCLCYCCCGKRIRVMDEDVLVGFWWSAKYE</sequence>
<evidence type="ECO:0000313" key="14">
    <source>
        <dbReference type="EnsemblMetazoa" id="PPA18219.1"/>
    </source>
</evidence>
<evidence type="ECO:0000256" key="11">
    <source>
        <dbReference type="ARBA" id="ARBA00023201"/>
    </source>
</evidence>
<proteinExistence type="inferred from homology"/>
<keyword evidence="12 13" id="KW-0407">Ion channel</keyword>
<evidence type="ECO:0000256" key="3">
    <source>
        <dbReference type="ARBA" id="ARBA00022448"/>
    </source>
</evidence>
<keyword evidence="7" id="KW-0915">Sodium</keyword>
<reference evidence="15" key="1">
    <citation type="journal article" date="2008" name="Nat. Genet.">
        <title>The Pristionchus pacificus genome provides a unique perspective on nematode lifestyle and parasitism.</title>
        <authorList>
            <person name="Dieterich C."/>
            <person name="Clifton S.W."/>
            <person name="Schuster L.N."/>
            <person name="Chinwalla A."/>
            <person name="Delehaunty K."/>
            <person name="Dinkelacker I."/>
            <person name="Fulton L."/>
            <person name="Fulton R."/>
            <person name="Godfrey J."/>
            <person name="Minx P."/>
            <person name="Mitreva M."/>
            <person name="Roeseler W."/>
            <person name="Tian H."/>
            <person name="Witte H."/>
            <person name="Yang S.P."/>
            <person name="Wilson R.K."/>
            <person name="Sommer R.J."/>
        </authorList>
    </citation>
    <scope>NUCLEOTIDE SEQUENCE [LARGE SCALE GENOMIC DNA]</scope>
    <source>
        <strain evidence="15">PS312</strain>
    </source>
</reference>
<evidence type="ECO:0000256" key="5">
    <source>
        <dbReference type="ARBA" id="ARBA00022692"/>
    </source>
</evidence>
<protein>
    <submittedName>
        <fullName evidence="14">Ion channel</fullName>
    </submittedName>
</protein>
<keyword evidence="4 13" id="KW-0894">Sodium channel</keyword>
<keyword evidence="15" id="KW-1185">Reference proteome</keyword>
<dbReference type="InterPro" id="IPR001873">
    <property type="entry name" value="ENaC"/>
</dbReference>
<evidence type="ECO:0000256" key="8">
    <source>
        <dbReference type="ARBA" id="ARBA00023065"/>
    </source>
</evidence>
<name>A0A2A6C8J0_PRIPA</name>
<evidence type="ECO:0000256" key="1">
    <source>
        <dbReference type="ARBA" id="ARBA00004141"/>
    </source>
</evidence>
<evidence type="ECO:0000256" key="10">
    <source>
        <dbReference type="ARBA" id="ARBA00023180"/>
    </source>
</evidence>
<dbReference type="Gene3D" id="1.10.287.770">
    <property type="entry name" value="YojJ-like"/>
    <property type="match status" value="1"/>
</dbReference>
<evidence type="ECO:0000256" key="6">
    <source>
        <dbReference type="ARBA" id="ARBA00022989"/>
    </source>
</evidence>
<dbReference type="Pfam" id="PF00858">
    <property type="entry name" value="ASC"/>
    <property type="match status" value="1"/>
</dbReference>
<reference evidence="14" key="2">
    <citation type="submission" date="2022-06" db="UniProtKB">
        <authorList>
            <consortium name="EnsemblMetazoa"/>
        </authorList>
    </citation>
    <scope>IDENTIFICATION</scope>
    <source>
        <strain evidence="14">PS312</strain>
    </source>
</reference>